<gene>
    <name evidence="4" type="ORF">EDC19_2814</name>
</gene>
<dbReference type="AlphaFoldDB" id="A0A4R1M6D9"/>
<dbReference type="PANTHER" id="PTHR43080:SF2">
    <property type="entry name" value="CBS DOMAIN-CONTAINING PROTEIN"/>
    <property type="match status" value="1"/>
</dbReference>
<organism evidence="4 5">
    <name type="scientific">Natranaerovirga hydrolytica</name>
    <dbReference type="NCBI Taxonomy" id="680378"/>
    <lineage>
        <taxon>Bacteria</taxon>
        <taxon>Bacillati</taxon>
        <taxon>Bacillota</taxon>
        <taxon>Clostridia</taxon>
        <taxon>Lachnospirales</taxon>
        <taxon>Natranaerovirgaceae</taxon>
        <taxon>Natranaerovirga</taxon>
    </lineage>
</organism>
<dbReference type="RefSeq" id="WP_132283467.1">
    <property type="nucleotide sequence ID" value="NZ_SMGQ01000019.1"/>
</dbReference>
<dbReference type="Gene3D" id="3.10.580.10">
    <property type="entry name" value="CBS-domain"/>
    <property type="match status" value="1"/>
</dbReference>
<dbReference type="SUPFAM" id="SSF54631">
    <property type="entry name" value="CBS-domain pair"/>
    <property type="match status" value="1"/>
</dbReference>
<protein>
    <submittedName>
        <fullName evidence="4">CBS domain protein</fullName>
    </submittedName>
</protein>
<evidence type="ECO:0000256" key="1">
    <source>
        <dbReference type="ARBA" id="ARBA00023122"/>
    </source>
</evidence>
<name>A0A4R1M6D9_9FIRM</name>
<dbReference type="OrthoDB" id="9802114at2"/>
<dbReference type="PANTHER" id="PTHR43080">
    <property type="entry name" value="CBS DOMAIN-CONTAINING PROTEIN CBSX3, MITOCHONDRIAL"/>
    <property type="match status" value="1"/>
</dbReference>
<dbReference type="PROSITE" id="PS51371">
    <property type="entry name" value="CBS"/>
    <property type="match status" value="2"/>
</dbReference>
<reference evidence="4 5" key="1">
    <citation type="submission" date="2019-03" db="EMBL/GenBank/DDBJ databases">
        <title>Genomic Encyclopedia of Type Strains, Phase IV (KMG-IV): sequencing the most valuable type-strain genomes for metagenomic binning, comparative biology and taxonomic classification.</title>
        <authorList>
            <person name="Goeker M."/>
        </authorList>
    </citation>
    <scope>NUCLEOTIDE SEQUENCE [LARGE SCALE GENOMIC DNA]</scope>
    <source>
        <strain evidence="4 5">DSM 24176</strain>
    </source>
</reference>
<evidence type="ECO:0000313" key="4">
    <source>
        <dbReference type="EMBL" id="TCK86760.1"/>
    </source>
</evidence>
<dbReference type="Pfam" id="PF00571">
    <property type="entry name" value="CBS"/>
    <property type="match status" value="2"/>
</dbReference>
<evidence type="ECO:0000259" key="3">
    <source>
        <dbReference type="PROSITE" id="PS51371"/>
    </source>
</evidence>
<dbReference type="EMBL" id="SMGQ01000019">
    <property type="protein sequence ID" value="TCK86760.1"/>
    <property type="molecule type" value="Genomic_DNA"/>
</dbReference>
<dbReference type="SMART" id="SM00116">
    <property type="entry name" value="CBS"/>
    <property type="match status" value="2"/>
</dbReference>
<feature type="domain" description="CBS" evidence="3">
    <location>
        <begin position="72"/>
        <end position="127"/>
    </location>
</feature>
<dbReference type="CDD" id="cd04622">
    <property type="entry name" value="CBS_pair_HRP1_like"/>
    <property type="match status" value="1"/>
</dbReference>
<comment type="caution">
    <text evidence="4">The sequence shown here is derived from an EMBL/GenBank/DDBJ whole genome shotgun (WGS) entry which is preliminary data.</text>
</comment>
<proteinExistence type="predicted"/>
<keyword evidence="5" id="KW-1185">Reference proteome</keyword>
<accession>A0A4R1M6D9</accession>
<dbReference type="InterPro" id="IPR000644">
    <property type="entry name" value="CBS_dom"/>
</dbReference>
<dbReference type="Proteomes" id="UP000294545">
    <property type="component" value="Unassembled WGS sequence"/>
</dbReference>
<sequence>MDIKEIMTTNIVSVPENTSLKDIAKKMSDTGVGSILVIENNALNGIITDRDIVTRGLASDKDINTLTACDVMTKNVITASINEDLDHVIDLMSDHQVKRIPIMDSNEVKGVVSLGDMSQTYILEDDAGEVLHDITEKSFNQ</sequence>
<feature type="domain" description="CBS" evidence="3">
    <location>
        <begin position="7"/>
        <end position="63"/>
    </location>
</feature>
<evidence type="ECO:0000313" key="5">
    <source>
        <dbReference type="Proteomes" id="UP000294545"/>
    </source>
</evidence>
<dbReference type="InterPro" id="IPR051257">
    <property type="entry name" value="Diverse_CBS-Domain"/>
</dbReference>
<keyword evidence="1 2" id="KW-0129">CBS domain</keyword>
<dbReference type="InterPro" id="IPR046342">
    <property type="entry name" value="CBS_dom_sf"/>
</dbReference>
<evidence type="ECO:0000256" key="2">
    <source>
        <dbReference type="PROSITE-ProRule" id="PRU00703"/>
    </source>
</evidence>